<protein>
    <submittedName>
        <fullName evidence="2">Branched-chain amino acid ABC transporter, amino acid-binding protein</fullName>
    </submittedName>
</protein>
<reference evidence="3 5" key="2">
    <citation type="submission" date="2018-08" db="EMBL/GenBank/DDBJ databases">
        <title>Genomic Encyclopedia of Archaeal and Bacterial Type Strains, Phase II (KMG-II): from individual species to whole genera.</title>
        <authorList>
            <person name="Goeker M."/>
        </authorList>
    </citation>
    <scope>NUCLEOTIDE SEQUENCE [LARGE SCALE GENOMIC DNA]</scope>
    <source>
        <strain evidence="3 5">DSM 2261</strain>
    </source>
</reference>
<sequence>MTKHVFHVNVTSGKGDTAVNAALNTWPQVGNLSASATALEVNESTTVSATASNNDGDTLAYSWAASCPGTWSAPSPLGTSPSGEPEGSALSTATASRAALQGAARPPIARKRS</sequence>
<reference evidence="2 4" key="1">
    <citation type="submission" date="2015-05" db="EMBL/GenBank/DDBJ databases">
        <title>Genome assembly of Archangium gephyra DSM 2261.</title>
        <authorList>
            <person name="Sharma G."/>
            <person name="Subramanian S."/>
        </authorList>
    </citation>
    <scope>NUCLEOTIDE SEQUENCE [LARGE SCALE GENOMIC DNA]</scope>
    <source>
        <strain evidence="2 4">DSM 2261</strain>
    </source>
</reference>
<feature type="region of interest" description="Disordered" evidence="1">
    <location>
        <begin position="72"/>
        <end position="113"/>
    </location>
</feature>
<evidence type="ECO:0000256" key="1">
    <source>
        <dbReference type="SAM" id="MobiDB-lite"/>
    </source>
</evidence>
<evidence type="ECO:0000313" key="5">
    <source>
        <dbReference type="Proteomes" id="UP000256345"/>
    </source>
</evidence>
<dbReference type="AlphaFoldDB" id="A0AAC8TE17"/>
<proteinExistence type="predicted"/>
<name>A0AAC8TE17_9BACT</name>
<dbReference type="KEGG" id="age:AA314_04009"/>
<evidence type="ECO:0000313" key="2">
    <source>
        <dbReference type="EMBL" id="AKJ02383.1"/>
    </source>
</evidence>
<dbReference type="EMBL" id="QUMU01000008">
    <property type="protein sequence ID" value="REG28690.1"/>
    <property type="molecule type" value="Genomic_DNA"/>
</dbReference>
<gene>
    <name evidence="2" type="ORF">AA314_04009</name>
    <name evidence="3" type="ORF">ATI61_108230</name>
</gene>
<accession>A0AAC8TE17</accession>
<keyword evidence="5" id="KW-1185">Reference proteome</keyword>
<dbReference type="RefSeq" id="WP_047856713.1">
    <property type="nucleotide sequence ID" value="NZ_CP011509.1"/>
</dbReference>
<evidence type="ECO:0000313" key="3">
    <source>
        <dbReference type="EMBL" id="REG28690.1"/>
    </source>
</evidence>
<dbReference type="Proteomes" id="UP000256345">
    <property type="component" value="Unassembled WGS sequence"/>
</dbReference>
<organism evidence="2 4">
    <name type="scientific">Archangium gephyra</name>
    <dbReference type="NCBI Taxonomy" id="48"/>
    <lineage>
        <taxon>Bacteria</taxon>
        <taxon>Pseudomonadati</taxon>
        <taxon>Myxococcota</taxon>
        <taxon>Myxococcia</taxon>
        <taxon>Myxococcales</taxon>
        <taxon>Cystobacterineae</taxon>
        <taxon>Archangiaceae</taxon>
        <taxon>Archangium</taxon>
    </lineage>
</organism>
<dbReference type="Proteomes" id="UP000035579">
    <property type="component" value="Chromosome"/>
</dbReference>
<feature type="compositionally biased region" description="Low complexity" evidence="1">
    <location>
        <begin position="88"/>
        <end position="100"/>
    </location>
</feature>
<evidence type="ECO:0000313" key="4">
    <source>
        <dbReference type="Proteomes" id="UP000035579"/>
    </source>
</evidence>
<dbReference type="EMBL" id="CP011509">
    <property type="protein sequence ID" value="AKJ02383.1"/>
    <property type="molecule type" value="Genomic_DNA"/>
</dbReference>